<dbReference type="InterPro" id="IPR003213">
    <property type="entry name" value="Cyt_c_oxidase_su6B"/>
</dbReference>
<dbReference type="Pfam" id="PF02297">
    <property type="entry name" value="COX6B"/>
    <property type="match status" value="1"/>
</dbReference>
<dbReference type="PROSITE" id="PS51808">
    <property type="entry name" value="CHCH"/>
    <property type="match status" value="1"/>
</dbReference>
<reference evidence="6 7" key="1">
    <citation type="submission" date="2015-08" db="EMBL/GenBank/DDBJ databases">
        <title>Next Generation Sequencing and Analysis of the Genome of Puccinia sorghi L Schw, the Causal Agent of Maize Common Rust.</title>
        <authorList>
            <person name="Rochi L."/>
            <person name="Burguener G."/>
            <person name="Darino M."/>
            <person name="Turjanski A."/>
            <person name="Kreff E."/>
            <person name="Dieguez M.J."/>
            <person name="Sacco F."/>
        </authorList>
    </citation>
    <scope>NUCLEOTIDE SEQUENCE [LARGE SCALE GENOMIC DNA]</scope>
    <source>
        <strain evidence="6 7">RO10H11247</strain>
    </source>
</reference>
<keyword evidence="7" id="KW-1185">Reference proteome</keyword>
<comment type="subcellular location">
    <subcellularLocation>
        <location evidence="1">Mitochondrion</location>
    </subcellularLocation>
</comment>
<dbReference type="EMBL" id="LAVV01008298">
    <property type="protein sequence ID" value="KNZ53180.1"/>
    <property type="molecule type" value="Genomic_DNA"/>
</dbReference>
<dbReference type="CDD" id="cd00926">
    <property type="entry name" value="Cyt_c_Oxidase_VIb"/>
    <property type="match status" value="1"/>
</dbReference>
<dbReference type="Proteomes" id="UP000037035">
    <property type="component" value="Unassembled WGS sequence"/>
</dbReference>
<protein>
    <submittedName>
        <fullName evidence="6">Cytochrome c oxidase subunit VIb</fullName>
    </submittedName>
</protein>
<evidence type="ECO:0000313" key="6">
    <source>
        <dbReference type="EMBL" id="KNZ53180.1"/>
    </source>
</evidence>
<dbReference type="InterPro" id="IPR036549">
    <property type="entry name" value="CX6/COA6-like_sf"/>
</dbReference>
<dbReference type="InterPro" id="IPR048280">
    <property type="entry name" value="COX6B-like"/>
</dbReference>
<dbReference type="AlphaFoldDB" id="A0A0L6UZ69"/>
<keyword evidence="3" id="KW-0496">Mitochondrion</keyword>
<evidence type="ECO:0000256" key="3">
    <source>
        <dbReference type="ARBA" id="ARBA00023128"/>
    </source>
</evidence>
<dbReference type="Gene3D" id="1.10.10.140">
    <property type="entry name" value="Cytochrome c oxidase, subunit VIb"/>
    <property type="match status" value="1"/>
</dbReference>
<dbReference type="GO" id="GO:0005739">
    <property type="term" value="C:mitochondrion"/>
    <property type="evidence" value="ECO:0007669"/>
    <property type="project" value="UniProtKB-SubCell"/>
</dbReference>
<sequence length="168" mass="19094">MLQSMEWNESPRPKKSSKPLSSRRTAGFDARFPNTNVSHSKPRIQTKHCWQAYVDHHKCKNLYGSENDACRHFYRTFNSLCPNRWIARWDEQREAGKFPVSLAPSQPASHIPLRTQRGLNHMLDRHLLLSRSSPPPVVPSTNKSTIAQAMQACWIKGAGAGQRSLGFS</sequence>
<dbReference type="PANTHER" id="PTHR11387">
    <property type="entry name" value="CYTOCHROME C OXIDASE SUBUNIT 6B"/>
    <property type="match status" value="1"/>
</dbReference>
<feature type="region of interest" description="Disordered" evidence="5">
    <location>
        <begin position="1"/>
        <end position="40"/>
    </location>
</feature>
<comment type="caution">
    <text evidence="6">The sequence shown here is derived from an EMBL/GenBank/DDBJ whole genome shotgun (WGS) entry which is preliminary data.</text>
</comment>
<keyword evidence="4" id="KW-1015">Disulfide bond</keyword>
<name>A0A0L6UZ69_9BASI</name>
<evidence type="ECO:0000313" key="7">
    <source>
        <dbReference type="Proteomes" id="UP000037035"/>
    </source>
</evidence>
<proteinExistence type="inferred from homology"/>
<dbReference type="OrthoDB" id="1107506at2759"/>
<dbReference type="STRING" id="27349.A0A0L6UZ69"/>
<evidence type="ECO:0000256" key="5">
    <source>
        <dbReference type="SAM" id="MobiDB-lite"/>
    </source>
</evidence>
<comment type="similarity">
    <text evidence="2">Belongs to the cytochrome c oxidase subunit 6B family.</text>
</comment>
<dbReference type="SUPFAM" id="SSF47694">
    <property type="entry name" value="Cytochrome c oxidase subunit h"/>
    <property type="match status" value="1"/>
</dbReference>
<evidence type="ECO:0000256" key="1">
    <source>
        <dbReference type="ARBA" id="ARBA00004173"/>
    </source>
</evidence>
<dbReference type="VEuPathDB" id="FungiDB:VP01_3316g1"/>
<evidence type="ECO:0000256" key="2">
    <source>
        <dbReference type="ARBA" id="ARBA00006425"/>
    </source>
</evidence>
<accession>A0A0L6UZ69</accession>
<evidence type="ECO:0000256" key="4">
    <source>
        <dbReference type="ARBA" id="ARBA00023157"/>
    </source>
</evidence>
<dbReference type="GO" id="GO:0045277">
    <property type="term" value="C:respiratory chain complex IV"/>
    <property type="evidence" value="ECO:0007669"/>
    <property type="project" value="InterPro"/>
</dbReference>
<gene>
    <name evidence="6" type="ORF">VP01_3316g1</name>
</gene>
<organism evidence="6 7">
    <name type="scientific">Puccinia sorghi</name>
    <dbReference type="NCBI Taxonomy" id="27349"/>
    <lineage>
        <taxon>Eukaryota</taxon>
        <taxon>Fungi</taxon>
        <taxon>Dikarya</taxon>
        <taxon>Basidiomycota</taxon>
        <taxon>Pucciniomycotina</taxon>
        <taxon>Pucciniomycetes</taxon>
        <taxon>Pucciniales</taxon>
        <taxon>Pucciniaceae</taxon>
        <taxon>Puccinia</taxon>
    </lineage>
</organism>